<feature type="active site" description="Charge relay system" evidence="5">
    <location>
        <position position="118"/>
    </location>
</feature>
<sequence length="362" mass="38865">MKYSILTISTFLAVSISAAPPGSRIPKRQTQGATGKIIEQTDAPWNLERISGAAPIVQGSRNVTDLKYKYRYDERDVATGVDVYIHDSGIDPLNPDFNSRAQIIFTDNPYNIWPSDGHGTHVAGTIGSAHYGVAKNVSIWGIKIMSDPMEDPLGPILEEKTALEYIQDKVNGIKAAIRQHNIHKKKKGFKGSVMNMSWGVPRDFMEMTPGGSELLMKALKDALAAGIHLTVSATNSGADACESFPGGYVKEIPSLIVVGNTNISDTRIPTSDWGPCIDLYAPGTEIQSTSLRKENWVEVMTGVSMAAPLVGGVVATQLAKFPELRGDTVAMKKKILSLALKNVVKDAKGGGNLLLNTGISSG</sequence>
<evidence type="ECO:0000256" key="6">
    <source>
        <dbReference type="SAM" id="SignalP"/>
    </source>
</evidence>
<evidence type="ECO:0000256" key="1">
    <source>
        <dbReference type="ARBA" id="ARBA00011073"/>
    </source>
</evidence>
<dbReference type="InterPro" id="IPR050131">
    <property type="entry name" value="Peptidase_S8_subtilisin-like"/>
</dbReference>
<protein>
    <recommendedName>
        <fullName evidence="7">Peptidase S8/S53 domain-containing protein</fullName>
    </recommendedName>
</protein>
<dbReference type="SUPFAM" id="SSF52743">
    <property type="entry name" value="Subtilisin-like"/>
    <property type="match status" value="1"/>
</dbReference>
<evidence type="ECO:0000313" key="9">
    <source>
        <dbReference type="Proteomes" id="UP000483672"/>
    </source>
</evidence>
<dbReference type="InterPro" id="IPR015500">
    <property type="entry name" value="Peptidase_S8_subtilisin-rel"/>
</dbReference>
<evidence type="ECO:0000256" key="3">
    <source>
        <dbReference type="ARBA" id="ARBA00022801"/>
    </source>
</evidence>
<evidence type="ECO:0000256" key="4">
    <source>
        <dbReference type="ARBA" id="ARBA00022825"/>
    </source>
</evidence>
<comment type="similarity">
    <text evidence="1 5">Belongs to the peptidase S8 family.</text>
</comment>
<dbReference type="InterPro" id="IPR022398">
    <property type="entry name" value="Peptidase_S8_His-AS"/>
</dbReference>
<dbReference type="EMBL" id="WIPF01000194">
    <property type="protein sequence ID" value="KAF3200529.1"/>
    <property type="molecule type" value="Genomic_DNA"/>
</dbReference>
<feature type="signal peptide" evidence="6">
    <location>
        <begin position="1"/>
        <end position="18"/>
    </location>
</feature>
<gene>
    <name evidence="8" type="ORF">TWF191_003710</name>
</gene>
<dbReference type="PANTHER" id="PTHR43806">
    <property type="entry name" value="PEPTIDASE S8"/>
    <property type="match status" value="1"/>
</dbReference>
<keyword evidence="3 5" id="KW-0378">Hydrolase</keyword>
<reference evidence="8 9" key="1">
    <citation type="submission" date="2019-06" db="EMBL/GenBank/DDBJ databases">
        <authorList>
            <person name="Palmer J.M."/>
        </authorList>
    </citation>
    <scope>NUCLEOTIDE SEQUENCE [LARGE SCALE GENOMIC DNA]</scope>
    <source>
        <strain evidence="8 9">TWF191</strain>
    </source>
</reference>
<name>A0A6G1LXJ4_ORBOL</name>
<dbReference type="Proteomes" id="UP000483672">
    <property type="component" value="Unassembled WGS sequence"/>
</dbReference>
<dbReference type="PRINTS" id="PR00723">
    <property type="entry name" value="SUBTILISIN"/>
</dbReference>
<dbReference type="GO" id="GO:0006508">
    <property type="term" value="P:proteolysis"/>
    <property type="evidence" value="ECO:0007669"/>
    <property type="project" value="UniProtKB-KW"/>
</dbReference>
<dbReference type="Pfam" id="PF00082">
    <property type="entry name" value="Peptidase_S8"/>
    <property type="match status" value="1"/>
</dbReference>
<keyword evidence="6" id="KW-0732">Signal</keyword>
<dbReference type="PANTHER" id="PTHR43806:SF11">
    <property type="entry name" value="CEREVISIN-RELATED"/>
    <property type="match status" value="1"/>
</dbReference>
<evidence type="ECO:0000256" key="5">
    <source>
        <dbReference type="PROSITE-ProRule" id="PRU01240"/>
    </source>
</evidence>
<evidence type="ECO:0000256" key="2">
    <source>
        <dbReference type="ARBA" id="ARBA00022670"/>
    </source>
</evidence>
<accession>A0A6G1LXJ4</accession>
<proteinExistence type="inferred from homology"/>
<dbReference type="PROSITE" id="PS00137">
    <property type="entry name" value="SUBTILASE_HIS"/>
    <property type="match status" value="1"/>
</dbReference>
<feature type="active site" description="Charge relay system" evidence="5">
    <location>
        <position position="87"/>
    </location>
</feature>
<keyword evidence="2 5" id="KW-0645">Protease</keyword>
<dbReference type="AlphaFoldDB" id="A0A6G1LXJ4"/>
<dbReference type="Gene3D" id="3.40.50.200">
    <property type="entry name" value="Peptidase S8/S53 domain"/>
    <property type="match status" value="1"/>
</dbReference>
<feature type="domain" description="Peptidase S8/S53" evidence="7">
    <location>
        <begin position="80"/>
        <end position="339"/>
    </location>
</feature>
<feature type="active site" description="Charge relay system" evidence="5">
    <location>
        <position position="304"/>
    </location>
</feature>
<dbReference type="PROSITE" id="PS51892">
    <property type="entry name" value="SUBTILASE"/>
    <property type="match status" value="1"/>
</dbReference>
<keyword evidence="4 5" id="KW-0720">Serine protease</keyword>
<dbReference type="InterPro" id="IPR036852">
    <property type="entry name" value="Peptidase_S8/S53_dom_sf"/>
</dbReference>
<comment type="caution">
    <text evidence="8">The sequence shown here is derived from an EMBL/GenBank/DDBJ whole genome shotgun (WGS) entry which is preliminary data.</text>
</comment>
<evidence type="ECO:0000259" key="7">
    <source>
        <dbReference type="Pfam" id="PF00082"/>
    </source>
</evidence>
<feature type="chain" id="PRO_5041131223" description="Peptidase S8/S53 domain-containing protein" evidence="6">
    <location>
        <begin position="19"/>
        <end position="362"/>
    </location>
</feature>
<organism evidence="8 9">
    <name type="scientific">Orbilia oligospora</name>
    <name type="common">Nematode-trapping fungus</name>
    <name type="synonym">Arthrobotrys oligospora</name>
    <dbReference type="NCBI Taxonomy" id="2813651"/>
    <lineage>
        <taxon>Eukaryota</taxon>
        <taxon>Fungi</taxon>
        <taxon>Dikarya</taxon>
        <taxon>Ascomycota</taxon>
        <taxon>Pezizomycotina</taxon>
        <taxon>Orbiliomycetes</taxon>
        <taxon>Orbiliales</taxon>
        <taxon>Orbiliaceae</taxon>
        <taxon>Orbilia</taxon>
    </lineage>
</organism>
<dbReference type="GO" id="GO:0004252">
    <property type="term" value="F:serine-type endopeptidase activity"/>
    <property type="evidence" value="ECO:0007669"/>
    <property type="project" value="UniProtKB-UniRule"/>
</dbReference>
<evidence type="ECO:0000313" key="8">
    <source>
        <dbReference type="EMBL" id="KAF3200529.1"/>
    </source>
</evidence>
<dbReference type="InterPro" id="IPR000209">
    <property type="entry name" value="Peptidase_S8/S53_dom"/>
</dbReference>